<accession>A0ACB9BAK5</accession>
<organism evidence="1 2">
    <name type="scientific">Arctium lappa</name>
    <name type="common">Greater burdock</name>
    <name type="synonym">Lappa major</name>
    <dbReference type="NCBI Taxonomy" id="4217"/>
    <lineage>
        <taxon>Eukaryota</taxon>
        <taxon>Viridiplantae</taxon>
        <taxon>Streptophyta</taxon>
        <taxon>Embryophyta</taxon>
        <taxon>Tracheophyta</taxon>
        <taxon>Spermatophyta</taxon>
        <taxon>Magnoliopsida</taxon>
        <taxon>eudicotyledons</taxon>
        <taxon>Gunneridae</taxon>
        <taxon>Pentapetalae</taxon>
        <taxon>asterids</taxon>
        <taxon>campanulids</taxon>
        <taxon>Asterales</taxon>
        <taxon>Asteraceae</taxon>
        <taxon>Carduoideae</taxon>
        <taxon>Cardueae</taxon>
        <taxon>Arctiinae</taxon>
        <taxon>Arctium</taxon>
    </lineage>
</organism>
<sequence>MEEIFCDLVKISRSILQEVVPDHISNDDDEYRSDHDGHGNSNDDGSDDFDYNYEHWWSQPWPRGIPCTPSQFFFVGFPLGELLPAHVLAMHSCIAIILCVCDQKMKVPIVLFHSFNLDMQGFEDLPTYSILVGTGMLMISSEGSHVIVNAQRIWQMLIVLGFSDTLASYRARVLDLAMGNERLDINYLCLAETLHVRFLHGLGSNVHCFLLSNNQNKIKIYMQLTR</sequence>
<evidence type="ECO:0000313" key="2">
    <source>
        <dbReference type="Proteomes" id="UP001055879"/>
    </source>
</evidence>
<reference evidence="1 2" key="2">
    <citation type="journal article" date="2022" name="Mol. Ecol. Resour.">
        <title>The genomes of chicory, endive, great burdock and yacon provide insights into Asteraceae paleo-polyploidization history and plant inulin production.</title>
        <authorList>
            <person name="Fan W."/>
            <person name="Wang S."/>
            <person name="Wang H."/>
            <person name="Wang A."/>
            <person name="Jiang F."/>
            <person name="Liu H."/>
            <person name="Zhao H."/>
            <person name="Xu D."/>
            <person name="Zhang Y."/>
        </authorList>
    </citation>
    <scope>NUCLEOTIDE SEQUENCE [LARGE SCALE GENOMIC DNA]</scope>
    <source>
        <strain evidence="2">cv. Niubang</strain>
    </source>
</reference>
<evidence type="ECO:0000313" key="1">
    <source>
        <dbReference type="EMBL" id="KAI3718816.1"/>
    </source>
</evidence>
<name>A0ACB9BAK5_ARCLA</name>
<gene>
    <name evidence="1" type="ORF">L6452_19700</name>
</gene>
<proteinExistence type="predicted"/>
<keyword evidence="2" id="KW-1185">Reference proteome</keyword>
<comment type="caution">
    <text evidence="1">The sequence shown here is derived from an EMBL/GenBank/DDBJ whole genome shotgun (WGS) entry which is preliminary data.</text>
</comment>
<dbReference type="EMBL" id="CM042052">
    <property type="protein sequence ID" value="KAI3718816.1"/>
    <property type="molecule type" value="Genomic_DNA"/>
</dbReference>
<dbReference type="Proteomes" id="UP001055879">
    <property type="component" value="Linkage Group LG06"/>
</dbReference>
<reference evidence="2" key="1">
    <citation type="journal article" date="2022" name="Mol. Ecol. Resour.">
        <title>The genomes of chicory, endive, great burdock and yacon provide insights into Asteraceae palaeo-polyploidization history and plant inulin production.</title>
        <authorList>
            <person name="Fan W."/>
            <person name="Wang S."/>
            <person name="Wang H."/>
            <person name="Wang A."/>
            <person name="Jiang F."/>
            <person name="Liu H."/>
            <person name="Zhao H."/>
            <person name="Xu D."/>
            <person name="Zhang Y."/>
        </authorList>
    </citation>
    <scope>NUCLEOTIDE SEQUENCE [LARGE SCALE GENOMIC DNA]</scope>
    <source>
        <strain evidence="2">cv. Niubang</strain>
    </source>
</reference>
<protein>
    <submittedName>
        <fullName evidence="1">Uncharacterized protein</fullName>
    </submittedName>
</protein>